<dbReference type="InterPro" id="IPR054593">
    <property type="entry name" value="Beta-mannosidase-like_N2"/>
</dbReference>
<evidence type="ECO:0000256" key="3">
    <source>
        <dbReference type="ARBA" id="ARBA00022801"/>
    </source>
</evidence>
<comment type="catalytic activity">
    <reaction evidence="1">
        <text>Hydrolysis of terminal, non-reducing beta-D-mannose residues in beta-D-mannosides.</text>
        <dbReference type="EC" id="3.2.1.25"/>
    </reaction>
</comment>
<dbReference type="InterPro" id="IPR017853">
    <property type="entry name" value="GH"/>
</dbReference>
<dbReference type="SUPFAM" id="SSF49785">
    <property type="entry name" value="Galactose-binding domain-like"/>
    <property type="match status" value="1"/>
</dbReference>
<dbReference type="SUPFAM" id="SSF49303">
    <property type="entry name" value="beta-Galactosidase/glucuronidase domain"/>
    <property type="match status" value="1"/>
</dbReference>
<dbReference type="PANTHER" id="PTHR43730:SF1">
    <property type="entry name" value="BETA-MANNOSIDASE"/>
    <property type="match status" value="1"/>
</dbReference>
<evidence type="ECO:0000256" key="1">
    <source>
        <dbReference type="ARBA" id="ARBA00000829"/>
    </source>
</evidence>
<evidence type="ECO:0000259" key="5">
    <source>
        <dbReference type="Pfam" id="PF22666"/>
    </source>
</evidence>
<dbReference type="PANTHER" id="PTHR43730">
    <property type="entry name" value="BETA-MANNOSIDASE"/>
    <property type="match status" value="1"/>
</dbReference>
<dbReference type="WBParaSite" id="jg6665">
    <property type="protein sequence ID" value="jg6665"/>
    <property type="gene ID" value="jg6665"/>
</dbReference>
<dbReference type="SUPFAM" id="SSF51445">
    <property type="entry name" value="(Trans)glycosidases"/>
    <property type="match status" value="1"/>
</dbReference>
<name>A0A915EH97_9BILA</name>
<dbReference type="Pfam" id="PF22666">
    <property type="entry name" value="Glyco_hydro_2_N2"/>
    <property type="match status" value="1"/>
</dbReference>
<evidence type="ECO:0000256" key="2">
    <source>
        <dbReference type="ARBA" id="ARBA00012754"/>
    </source>
</evidence>
<protein>
    <recommendedName>
        <fullName evidence="2">beta-mannosidase</fullName>
        <ecNumber evidence="2">3.2.1.25</ecNumber>
    </recommendedName>
</protein>
<dbReference type="Proteomes" id="UP000887574">
    <property type="component" value="Unplaced"/>
</dbReference>
<feature type="domain" description="Beta-mannosidase-like galactose-binding" evidence="5">
    <location>
        <begin position="74"/>
        <end position="156"/>
    </location>
</feature>
<keyword evidence="4" id="KW-0326">Glycosidase</keyword>
<evidence type="ECO:0000256" key="4">
    <source>
        <dbReference type="ARBA" id="ARBA00023295"/>
    </source>
</evidence>
<dbReference type="EC" id="3.2.1.25" evidence="2"/>
<evidence type="ECO:0000313" key="6">
    <source>
        <dbReference type="Proteomes" id="UP000887574"/>
    </source>
</evidence>
<dbReference type="InterPro" id="IPR036156">
    <property type="entry name" value="Beta-gal/glucu_dom_sf"/>
</dbReference>
<dbReference type="Gene3D" id="2.60.40.10">
    <property type="entry name" value="Immunoglobulins"/>
    <property type="match status" value="1"/>
</dbReference>
<evidence type="ECO:0000313" key="7">
    <source>
        <dbReference type="WBParaSite" id="jg6665"/>
    </source>
</evidence>
<reference evidence="7" key="1">
    <citation type="submission" date="2022-11" db="UniProtKB">
        <authorList>
            <consortium name="WormBaseParasite"/>
        </authorList>
    </citation>
    <scope>IDENTIFICATION</scope>
</reference>
<dbReference type="GO" id="GO:0006516">
    <property type="term" value="P:glycoprotein catabolic process"/>
    <property type="evidence" value="ECO:0007669"/>
    <property type="project" value="TreeGrafter"/>
</dbReference>
<accession>A0A915EH97</accession>
<dbReference type="AlphaFoldDB" id="A0A915EH97"/>
<organism evidence="6 7">
    <name type="scientific">Ditylenchus dipsaci</name>
    <dbReference type="NCBI Taxonomy" id="166011"/>
    <lineage>
        <taxon>Eukaryota</taxon>
        <taxon>Metazoa</taxon>
        <taxon>Ecdysozoa</taxon>
        <taxon>Nematoda</taxon>
        <taxon>Chromadorea</taxon>
        <taxon>Rhabditida</taxon>
        <taxon>Tylenchina</taxon>
        <taxon>Tylenchomorpha</taxon>
        <taxon>Sphaerularioidea</taxon>
        <taxon>Anguinidae</taxon>
        <taxon>Anguininae</taxon>
        <taxon>Ditylenchus</taxon>
    </lineage>
</organism>
<keyword evidence="6" id="KW-1185">Reference proteome</keyword>
<dbReference type="InterPro" id="IPR008979">
    <property type="entry name" value="Galactose-bd-like_sf"/>
</dbReference>
<keyword evidence="3" id="KW-0378">Hydrolase</keyword>
<dbReference type="Gene3D" id="2.60.120.260">
    <property type="entry name" value="Galactose-binding domain-like"/>
    <property type="match status" value="1"/>
</dbReference>
<dbReference type="Gene3D" id="3.20.20.80">
    <property type="entry name" value="Glycosidases"/>
    <property type="match status" value="1"/>
</dbReference>
<dbReference type="InterPro" id="IPR013783">
    <property type="entry name" value="Ig-like_fold"/>
</dbReference>
<dbReference type="GO" id="GO:0004567">
    <property type="term" value="F:beta-mannosidase activity"/>
    <property type="evidence" value="ECO:0007669"/>
    <property type="project" value="UniProtKB-EC"/>
</dbReference>
<sequence length="421" mass="47888">MCGISTPEVQPKIYLAKLCKFLEIFMLIYKILTSSKTLFLATGIRSIIIWRCDKSFSYSASFGRTRQHNSGATEWPVDIRNYLKDGQNSIKIEFESPVEQASKRKENYAALHLHKLPPDCTAEVQNGECGAQFLRKIQASFSWDWGPAFPTVGIWKPIFIEYFVDLPLSIVDFYPVVIPKTDAFIVQTSIQLACPTNFTGLIEAKISVNELALSQASLITIHNCFSSLPKNIEVELEVPKSGLEMWYPRGYGAQALYTLTIAMNTSDGELIGEKSKKIGFKTVELVQDLVEENVPEKGRNFYFKVNGIPIFLKGTNWIPVSPFPARNHTLRRQFLLHSMAQANFNTLRVWGGGMYETQDFYELADQLGLLIWHDLMFACALYPTDQAFLNNVKLEVGQQINRLRHHPSILVWLATMKTKWP</sequence>
<proteinExistence type="predicted"/>
<dbReference type="InterPro" id="IPR050887">
    <property type="entry name" value="Beta-mannosidase_GH2"/>
</dbReference>